<dbReference type="OrthoDB" id="73680at2759"/>
<feature type="compositionally biased region" description="Polar residues" evidence="3">
    <location>
        <begin position="499"/>
        <end position="509"/>
    </location>
</feature>
<feature type="region of interest" description="Disordered" evidence="3">
    <location>
        <begin position="916"/>
        <end position="1003"/>
    </location>
</feature>
<evidence type="ECO:0000259" key="5">
    <source>
        <dbReference type="PROSITE" id="PS50003"/>
    </source>
</evidence>
<dbReference type="InterPro" id="IPR036028">
    <property type="entry name" value="SH3-like_dom_sf"/>
</dbReference>
<feature type="compositionally biased region" description="Basic and acidic residues" evidence="3">
    <location>
        <begin position="968"/>
        <end position="977"/>
    </location>
</feature>
<dbReference type="SMART" id="SM00326">
    <property type="entry name" value="SH3"/>
    <property type="match status" value="1"/>
</dbReference>
<keyword evidence="8" id="KW-1185">Reference proteome</keyword>
<feature type="region of interest" description="Disordered" evidence="3">
    <location>
        <begin position="90"/>
        <end position="184"/>
    </location>
</feature>
<proteinExistence type="predicted"/>
<dbReference type="EMBL" id="LASV01000035">
    <property type="protein sequence ID" value="KKA25145.1"/>
    <property type="molecule type" value="Genomic_DNA"/>
</dbReference>
<dbReference type="SUPFAM" id="SSF47769">
    <property type="entry name" value="SAM/Pointed domain"/>
    <property type="match status" value="1"/>
</dbReference>
<dbReference type="InterPro" id="IPR037370">
    <property type="entry name" value="Pleckstrin"/>
</dbReference>
<dbReference type="GeneID" id="25312904"/>
<feature type="compositionally biased region" description="Basic and acidic residues" evidence="3">
    <location>
        <begin position="603"/>
        <end position="616"/>
    </location>
</feature>
<dbReference type="RefSeq" id="XP_013331757.1">
    <property type="nucleotide sequence ID" value="XM_013476303.1"/>
</dbReference>
<dbReference type="InterPro" id="IPR001660">
    <property type="entry name" value="SAM"/>
</dbReference>
<dbReference type="PANTHER" id="PTHR12092:SF16">
    <property type="entry name" value="PH DOMAIN-CONTAINING PROTEIN"/>
    <property type="match status" value="1"/>
</dbReference>
<feature type="compositionally biased region" description="Low complexity" evidence="3">
    <location>
        <begin position="406"/>
        <end position="415"/>
    </location>
</feature>
<dbReference type="SUPFAM" id="SSF50044">
    <property type="entry name" value="SH3-domain"/>
    <property type="match status" value="1"/>
</dbReference>
<dbReference type="CDD" id="cd09535">
    <property type="entry name" value="SAM_BOI-like_fungal"/>
    <property type="match status" value="1"/>
</dbReference>
<feature type="region of interest" description="Disordered" evidence="3">
    <location>
        <begin position="346"/>
        <end position="468"/>
    </location>
</feature>
<dbReference type="InterPro" id="IPR001452">
    <property type="entry name" value="SH3_domain"/>
</dbReference>
<dbReference type="PROSITE" id="PS50105">
    <property type="entry name" value="SAM_DOMAIN"/>
    <property type="match status" value="1"/>
</dbReference>
<feature type="compositionally biased region" description="Low complexity" evidence="3">
    <location>
        <begin position="95"/>
        <end position="108"/>
    </location>
</feature>
<feature type="domain" description="SH3" evidence="4">
    <location>
        <begin position="23"/>
        <end position="87"/>
    </location>
</feature>
<keyword evidence="1 2" id="KW-0728">SH3 domain</keyword>
<dbReference type="Pfam" id="PF07647">
    <property type="entry name" value="SAM_2"/>
    <property type="match status" value="1"/>
</dbReference>
<feature type="region of interest" description="Disordered" evidence="3">
    <location>
        <begin position="498"/>
        <end position="528"/>
    </location>
</feature>
<dbReference type="Gene3D" id="2.30.30.40">
    <property type="entry name" value="SH3 Domains"/>
    <property type="match status" value="1"/>
</dbReference>
<dbReference type="PROSITE" id="PS50003">
    <property type="entry name" value="PH_DOMAIN"/>
    <property type="match status" value="1"/>
</dbReference>
<dbReference type="Gene3D" id="2.30.29.30">
    <property type="entry name" value="Pleckstrin-homology domain (PH domain)/Phosphotyrosine-binding domain (PTB)"/>
    <property type="match status" value="1"/>
</dbReference>
<evidence type="ECO:0000256" key="1">
    <source>
        <dbReference type="ARBA" id="ARBA00022443"/>
    </source>
</evidence>
<dbReference type="InterPro" id="IPR001849">
    <property type="entry name" value="PH_domain"/>
</dbReference>
<dbReference type="PANTHER" id="PTHR12092">
    <property type="entry name" value="PLECKSTRIN"/>
    <property type="match status" value="1"/>
</dbReference>
<evidence type="ECO:0000256" key="2">
    <source>
        <dbReference type="PROSITE-ProRule" id="PRU00192"/>
    </source>
</evidence>
<feature type="compositionally biased region" description="Polar residues" evidence="3">
    <location>
        <begin position="688"/>
        <end position="701"/>
    </location>
</feature>
<evidence type="ECO:0000313" key="7">
    <source>
        <dbReference type="EMBL" id="KKA25145.1"/>
    </source>
</evidence>
<dbReference type="InterPro" id="IPR011993">
    <property type="entry name" value="PH-like_dom_sf"/>
</dbReference>
<dbReference type="PROSITE" id="PS50002">
    <property type="entry name" value="SH3"/>
    <property type="match status" value="1"/>
</dbReference>
<sequence>MAQAVPPRQAQPGDFLVVVRDARSLISCLSLDDFDARSEDELTLRRGEKIELVELDDGFGDGWYLGKHTVTGKTGLFPGVYTALPPKLGVRKPDTASSSADSDTVVPDENSKAATLGNDAGDVISMSSTTIEGRGEVTPQASRRGSASELRDPGPDTEEELSPKQPPRSSSGPLPSASPLSSNMQRSIRDAFGGPLKEGDSPVMNETLSVIDEHITDLSTPRHSITTQDQKTVTDSGSEYSSHIDHRLSYIQGHETDEEEENQPTEEQVRRWDHIETARQLRNLGVEPKHCEIFQEQEITGDVLLEMDQEFLFMKEFDFGVMGRRLKTWHKIKAFQEQVKGFMHKPRGSVSSYYHPEEHERTSSRAGHTGPLLPRIPSLSEKPSSPYHSPRLTGSSVRPPRRRSLLLHGSPGSPSTASTYGGRELSSRPSAASIRELNHRRHSSIDTTNRSGLPGQSPPSVRQKKGSFDRGWTMSAGAQALSSRPGTAVDATDEDRFLEQTNTSDTSLNAADRDSLDRGYFSGGEVDSRRTRKLLRKRDSLVGSANHSRKSSYVDDQIRSTSGNHRYFRFGSTDSGREPPGHVSAAAKAYHSGSLKGRARSSGSHDQRSTNLEEKQSGGPSFFSPFVPRRDSESTGRSSPTPFQQIRNVGPKFRRAVGLRATSDGGSEKTQEQSPVTTSPVKEFSLPSGRTGSTTPSATSKSSERHSTDGSGKATEGTLSLTRPRAPSKVSSKSKKDTSAYMRGLEKKTPQEQMVGCDYCGWMKKRSANIMTTWKPRLFVLRGRRLSYYYSEDDTEERGLIDITGHRVLRADQDPFTALHATITGAMTSPTSPGTVSNDDATFTLEKSSDASGSGKTASHSQTPFFFKLVPPKSGMSRSVQFTKPTTHYFQVDSVKEGRLWMAALMKATIERDLSRPVETTNKQKTISLKQARALNQRPPALMDLPSKETGDSDAKEEDTGLNIKGLSLEKEADSSADKSSSASGFEPVPSAALPESLAESIS</sequence>
<gene>
    <name evidence="7" type="ORF">T310_0850</name>
</gene>
<dbReference type="InterPro" id="IPR013761">
    <property type="entry name" value="SAM/pointed_sf"/>
</dbReference>
<feature type="compositionally biased region" description="Polar residues" evidence="3">
    <location>
        <begin position="635"/>
        <end position="647"/>
    </location>
</feature>
<organism evidence="7 8">
    <name type="scientific">Rasamsonia emersonii (strain ATCC 16479 / CBS 393.64 / IMI 116815)</name>
    <dbReference type="NCBI Taxonomy" id="1408163"/>
    <lineage>
        <taxon>Eukaryota</taxon>
        <taxon>Fungi</taxon>
        <taxon>Dikarya</taxon>
        <taxon>Ascomycota</taxon>
        <taxon>Pezizomycotina</taxon>
        <taxon>Eurotiomycetes</taxon>
        <taxon>Eurotiomycetidae</taxon>
        <taxon>Eurotiales</taxon>
        <taxon>Trichocomaceae</taxon>
        <taxon>Rasamsonia</taxon>
    </lineage>
</organism>
<evidence type="ECO:0000259" key="6">
    <source>
        <dbReference type="PROSITE" id="PS50105"/>
    </source>
</evidence>
<feature type="domain" description="PH" evidence="5">
    <location>
        <begin position="756"/>
        <end position="910"/>
    </location>
</feature>
<feature type="compositionally biased region" description="Polar residues" evidence="3">
    <location>
        <begin position="918"/>
        <end position="929"/>
    </location>
</feature>
<feature type="compositionally biased region" description="Basic and acidic residues" evidence="3">
    <location>
        <begin position="734"/>
        <end position="743"/>
    </location>
</feature>
<dbReference type="SMART" id="SM00233">
    <property type="entry name" value="PH"/>
    <property type="match status" value="1"/>
</dbReference>
<evidence type="ECO:0000259" key="4">
    <source>
        <dbReference type="PROSITE" id="PS50002"/>
    </source>
</evidence>
<feature type="domain" description="SAM" evidence="6">
    <location>
        <begin position="272"/>
        <end position="338"/>
    </location>
</feature>
<dbReference type="Gene3D" id="1.10.150.50">
    <property type="entry name" value="Transcription Factor, Ets-1"/>
    <property type="match status" value="1"/>
</dbReference>
<feature type="region of interest" description="Disordered" evidence="3">
    <location>
        <begin position="564"/>
        <end position="743"/>
    </location>
</feature>
<feature type="region of interest" description="Disordered" evidence="3">
    <location>
        <begin position="219"/>
        <end position="241"/>
    </location>
</feature>
<dbReference type="GO" id="GO:0030036">
    <property type="term" value="P:actin cytoskeleton organization"/>
    <property type="evidence" value="ECO:0007669"/>
    <property type="project" value="TreeGrafter"/>
</dbReference>
<comment type="caution">
    <text evidence="7">The sequence shown here is derived from an EMBL/GenBank/DDBJ whole genome shotgun (WGS) entry which is preliminary data.</text>
</comment>
<dbReference type="Pfam" id="PF00169">
    <property type="entry name" value="PH"/>
    <property type="match status" value="1"/>
</dbReference>
<dbReference type="Pfam" id="PF00018">
    <property type="entry name" value="SH3_1"/>
    <property type="match status" value="1"/>
</dbReference>
<protein>
    <submittedName>
        <fullName evidence="7">Polarized growth protein (Boi2)</fullName>
    </submittedName>
</protein>
<dbReference type="SUPFAM" id="SSF50729">
    <property type="entry name" value="PH domain-like"/>
    <property type="match status" value="1"/>
</dbReference>
<accession>A0A0F4Z497</accession>
<reference evidence="7 8" key="1">
    <citation type="submission" date="2015-04" db="EMBL/GenBank/DDBJ databases">
        <authorList>
            <person name="Heijne W.H."/>
            <person name="Fedorova N.D."/>
            <person name="Nierman W.C."/>
            <person name="Vollebregt A.W."/>
            <person name="Zhao Z."/>
            <person name="Wu L."/>
            <person name="Kumar M."/>
            <person name="Stam H."/>
            <person name="van den Berg M.A."/>
            <person name="Pel H.J."/>
        </authorList>
    </citation>
    <scope>NUCLEOTIDE SEQUENCE [LARGE SCALE GENOMIC DNA]</scope>
    <source>
        <strain evidence="7 8">CBS 393.64</strain>
    </source>
</reference>
<dbReference type="STRING" id="1408163.A0A0F4Z497"/>
<dbReference type="AlphaFoldDB" id="A0A0F4Z497"/>
<dbReference type="Proteomes" id="UP000053958">
    <property type="component" value="Unassembled WGS sequence"/>
</dbReference>
<dbReference type="FunFam" id="1.10.150.50:FF:000082">
    <property type="entry name" value="Polarized growth protein boi2"/>
    <property type="match status" value="1"/>
</dbReference>
<evidence type="ECO:0000256" key="3">
    <source>
        <dbReference type="SAM" id="MobiDB-lite"/>
    </source>
</evidence>
<name>A0A0F4Z497_RASE3</name>
<dbReference type="GO" id="GO:0005886">
    <property type="term" value="C:plasma membrane"/>
    <property type="evidence" value="ECO:0007669"/>
    <property type="project" value="TreeGrafter"/>
</dbReference>
<evidence type="ECO:0000313" key="8">
    <source>
        <dbReference type="Proteomes" id="UP000053958"/>
    </source>
</evidence>
<feature type="compositionally biased region" description="Low complexity" evidence="3">
    <location>
        <begin position="167"/>
        <end position="182"/>
    </location>
</feature>